<keyword evidence="4" id="KW-1185">Reference proteome</keyword>
<dbReference type="Pfam" id="PF01546">
    <property type="entry name" value="Peptidase_M20"/>
    <property type="match status" value="1"/>
</dbReference>
<proteinExistence type="inferred from homology"/>
<evidence type="ECO:0000313" key="4">
    <source>
        <dbReference type="Proteomes" id="UP001219901"/>
    </source>
</evidence>
<dbReference type="AlphaFoldDB" id="A0AAJ6CV24"/>
<dbReference type="Gene3D" id="3.30.70.360">
    <property type="match status" value="1"/>
</dbReference>
<reference evidence="3 4" key="1">
    <citation type="submission" date="2019-11" db="EMBL/GenBank/DDBJ databases">
        <authorList>
            <person name="Cho J.-C."/>
        </authorList>
    </citation>
    <scope>NUCLEOTIDE SEQUENCE [LARGE SCALE GENOMIC DNA]</scope>
    <source>
        <strain evidence="3 4">JH1073</strain>
    </source>
</reference>
<dbReference type="RefSeq" id="WP_342823047.1">
    <property type="nucleotide sequence ID" value="NZ_CP046147.1"/>
</dbReference>
<dbReference type="EMBL" id="CP046147">
    <property type="protein sequence ID" value="WFG39395.1"/>
    <property type="molecule type" value="Genomic_DNA"/>
</dbReference>
<dbReference type="PANTHER" id="PTHR30575">
    <property type="entry name" value="PEPTIDASE M20"/>
    <property type="match status" value="1"/>
</dbReference>
<dbReference type="GO" id="GO:0016805">
    <property type="term" value="F:dipeptidase activity"/>
    <property type="evidence" value="ECO:0007669"/>
    <property type="project" value="InterPro"/>
</dbReference>
<dbReference type="Pfam" id="PF07687">
    <property type="entry name" value="M20_dimer"/>
    <property type="match status" value="1"/>
</dbReference>
<dbReference type="PIRSF" id="PIRSF037226">
    <property type="entry name" value="Amidohydrolase_ACY1L2_prd"/>
    <property type="match status" value="1"/>
</dbReference>
<dbReference type="SUPFAM" id="SSF53187">
    <property type="entry name" value="Zn-dependent exopeptidases"/>
    <property type="match status" value="1"/>
</dbReference>
<feature type="domain" description="Peptidase M20 dimerisation" evidence="2">
    <location>
        <begin position="214"/>
        <end position="298"/>
    </location>
</feature>
<reference evidence="4" key="2">
    <citation type="submission" date="2023-06" db="EMBL/GenBank/DDBJ databases">
        <title>Pangenomics reveal diversification of enzyme families and niche specialization in globally abundant SAR202 bacteria.</title>
        <authorList>
            <person name="Saw J.H.W."/>
        </authorList>
    </citation>
    <scope>NUCLEOTIDE SEQUENCE [LARGE SCALE GENOMIC DNA]</scope>
    <source>
        <strain evidence="4">JH1073</strain>
    </source>
</reference>
<comment type="similarity">
    <text evidence="1">Belongs to the peptidase M20A family.</text>
</comment>
<dbReference type="Proteomes" id="UP001219901">
    <property type="component" value="Chromosome"/>
</dbReference>
<dbReference type="Gene3D" id="3.40.630.10">
    <property type="entry name" value="Zn peptidases"/>
    <property type="match status" value="1"/>
</dbReference>
<evidence type="ECO:0000256" key="1">
    <source>
        <dbReference type="PIRNR" id="PIRNR037226"/>
    </source>
</evidence>
<dbReference type="InterPro" id="IPR002933">
    <property type="entry name" value="Peptidase_M20"/>
</dbReference>
<dbReference type="NCBIfam" id="TIGR01891">
    <property type="entry name" value="amidohydrolases"/>
    <property type="match status" value="1"/>
</dbReference>
<accession>A0AAJ6CV24</accession>
<evidence type="ECO:0000259" key="2">
    <source>
        <dbReference type="Pfam" id="PF07687"/>
    </source>
</evidence>
<gene>
    <name evidence="3" type="ORF">GKO48_07110</name>
</gene>
<dbReference type="GO" id="GO:0005737">
    <property type="term" value="C:cytoplasm"/>
    <property type="evidence" value="ECO:0007669"/>
    <property type="project" value="TreeGrafter"/>
</dbReference>
<dbReference type="InterPro" id="IPR017144">
    <property type="entry name" value="Xaa-Arg_dipeptidase"/>
</dbReference>
<organism evidence="3 4">
    <name type="scientific">Candidatus Lucifugimonas marina</name>
    <dbReference type="NCBI Taxonomy" id="3038979"/>
    <lineage>
        <taxon>Bacteria</taxon>
        <taxon>Bacillati</taxon>
        <taxon>Chloroflexota</taxon>
        <taxon>Dehalococcoidia</taxon>
        <taxon>SAR202 cluster</taxon>
        <taxon>Candidatus Lucifugimonadales</taxon>
        <taxon>Candidatus Lucifugimonadaceae</taxon>
        <taxon>Candidatus Lucifugimonas</taxon>
    </lineage>
</organism>
<dbReference type="InterPro" id="IPR036264">
    <property type="entry name" value="Bact_exopeptidase_dim_dom"/>
</dbReference>
<name>A0AAJ6CV24_9CHLR</name>
<dbReference type="InterPro" id="IPR011650">
    <property type="entry name" value="Peptidase_M20_dimer"/>
</dbReference>
<dbReference type="SUPFAM" id="SSF55031">
    <property type="entry name" value="Bacterial exopeptidase dimerisation domain"/>
    <property type="match status" value="1"/>
</dbReference>
<dbReference type="PANTHER" id="PTHR30575:SF3">
    <property type="entry name" value="PEPTIDASE M20 DIMERISATION DOMAIN-CONTAINING PROTEIN"/>
    <property type="match status" value="1"/>
</dbReference>
<dbReference type="InterPro" id="IPR052030">
    <property type="entry name" value="Peptidase_M20/M20A_hydrolases"/>
</dbReference>
<dbReference type="GO" id="GO:0071713">
    <property type="term" value="F:para-aminobenzoyl-glutamate hydrolase activity"/>
    <property type="evidence" value="ECO:0007669"/>
    <property type="project" value="TreeGrafter"/>
</dbReference>
<dbReference type="InterPro" id="IPR017439">
    <property type="entry name" value="Amidohydrolase"/>
</dbReference>
<sequence>MNSSTSAELAELRALALRTIDGATRDLIAAAKTAYSTPETGFNEHKTAAFVQERLQSLGFVVETGIARTGMKAVLRGANPGPTVAVIAELDALRVPTHPDADPDTGATHACGHHAQIGSMLGVATALSQPEFKDALSGNIAFIITPAEEFIEIQERLTLKESGELEFLSGKQEMIRLGTFDDVDMAMMVHTSAGNGDAGLSIGGTSNAHVSHQVRYLGRSAHAGGAPDQGVNALQAAMFANSAINAQRETFRESDVVRVHGIISNGGSSVNAVPGEVLYEGRVRAKSVEAIEPIAERVIRCYRAGALAMGGSVEVQSVAGYHALRQDLTMQRLFAANAELILGRDSISVLPSDQTHGGSTDMGDLSTIMPVIHPYANSASGVGHGHDYLIEDYDRAVVAPAKVMAATVLELLSNDAQLARETLVKHKPSLTAKKYVAVQRARFTTELYESK</sequence>
<evidence type="ECO:0000313" key="3">
    <source>
        <dbReference type="EMBL" id="WFG39395.1"/>
    </source>
</evidence>
<protein>
    <recommendedName>
        <fullName evidence="1">Peptidase M20 domain-containing protein 2</fullName>
    </recommendedName>
</protein>
<dbReference type="GO" id="GO:0046657">
    <property type="term" value="P:folic acid catabolic process"/>
    <property type="evidence" value="ECO:0007669"/>
    <property type="project" value="TreeGrafter"/>
</dbReference>